<organism evidence="6 7">
    <name type="scientific">Cellulomonas cellasea</name>
    <dbReference type="NCBI Taxonomy" id="43670"/>
    <lineage>
        <taxon>Bacteria</taxon>
        <taxon>Bacillati</taxon>
        <taxon>Actinomycetota</taxon>
        <taxon>Actinomycetes</taxon>
        <taxon>Micrococcales</taxon>
        <taxon>Cellulomonadaceae</taxon>
        <taxon>Cellulomonas</taxon>
    </lineage>
</organism>
<dbReference type="Pfam" id="PF13377">
    <property type="entry name" value="Peripla_BP_3"/>
    <property type="match status" value="1"/>
</dbReference>
<dbReference type="AlphaFoldDB" id="A0A7W4UFG6"/>
<keyword evidence="3" id="KW-0238">DNA-binding</keyword>
<name>A0A7W4UFG6_9CELL</name>
<dbReference type="EMBL" id="JACHVX010000003">
    <property type="protein sequence ID" value="MBB2923206.1"/>
    <property type="molecule type" value="Genomic_DNA"/>
</dbReference>
<keyword evidence="1" id="KW-0678">Repressor</keyword>
<gene>
    <name evidence="6" type="ORF">FHR80_002131</name>
</gene>
<dbReference type="InterPro" id="IPR000843">
    <property type="entry name" value="HTH_LacI"/>
</dbReference>
<dbReference type="InterPro" id="IPR010982">
    <property type="entry name" value="Lambda_DNA-bd_dom_sf"/>
</dbReference>
<dbReference type="InterPro" id="IPR046335">
    <property type="entry name" value="LacI/GalR-like_sensor"/>
</dbReference>
<dbReference type="Proteomes" id="UP000518206">
    <property type="component" value="Unassembled WGS sequence"/>
</dbReference>
<feature type="domain" description="HTH lacI-type" evidence="5">
    <location>
        <begin position="1"/>
        <end position="55"/>
    </location>
</feature>
<dbReference type="SUPFAM" id="SSF47413">
    <property type="entry name" value="lambda repressor-like DNA-binding domains"/>
    <property type="match status" value="1"/>
</dbReference>
<evidence type="ECO:0000313" key="6">
    <source>
        <dbReference type="EMBL" id="MBB2923206.1"/>
    </source>
</evidence>
<dbReference type="SUPFAM" id="SSF53822">
    <property type="entry name" value="Periplasmic binding protein-like I"/>
    <property type="match status" value="1"/>
</dbReference>
<keyword evidence="2" id="KW-0805">Transcription regulation</keyword>
<dbReference type="GO" id="GO:0000976">
    <property type="term" value="F:transcription cis-regulatory region binding"/>
    <property type="evidence" value="ECO:0007669"/>
    <property type="project" value="TreeGrafter"/>
</dbReference>
<sequence length="330" mass="35093">MGDIAQRVGVSRTAVSFVLNNRDDGSVSAATRERILRAAEDLGYRPHAAARALAAQRSGLLGLMTEIVTSSFGMETVKGAQDRSWQEGKFLLIAATEGNPGLERAAIEKLQEQRVEGLIFASGFHREVTLPPIAFDVPTVLVHCFDADGRLPSIVPDEEGGGHSATRHLIEAGHRRIGFINLEPDTTAARGRLAGYRRALVDAGVDPEDDLVMSSVDSSADGGYVAASVLLNLTDRPTAIFCGTDRIAMGVYDAIKEHGLSIPSDVAVVGFDNQELIAAYLRPKLTTVALPFHEMGTRGVEMLGAALAAGQPIVPEQVTIGCPLVERSSV</sequence>
<dbReference type="PROSITE" id="PS50932">
    <property type="entry name" value="HTH_LACI_2"/>
    <property type="match status" value="1"/>
</dbReference>
<reference evidence="6 7" key="1">
    <citation type="submission" date="2020-08" db="EMBL/GenBank/DDBJ databases">
        <title>The Agave Microbiome: Exploring the role of microbial communities in plant adaptations to desert environments.</title>
        <authorList>
            <person name="Partida-Martinez L.P."/>
        </authorList>
    </citation>
    <scope>NUCLEOTIDE SEQUENCE [LARGE SCALE GENOMIC DNA]</scope>
    <source>
        <strain evidence="6 7">RAS26</strain>
    </source>
</reference>
<evidence type="ECO:0000256" key="4">
    <source>
        <dbReference type="ARBA" id="ARBA00023163"/>
    </source>
</evidence>
<proteinExistence type="predicted"/>
<evidence type="ECO:0000259" key="5">
    <source>
        <dbReference type="PROSITE" id="PS50932"/>
    </source>
</evidence>
<evidence type="ECO:0000313" key="7">
    <source>
        <dbReference type="Proteomes" id="UP000518206"/>
    </source>
</evidence>
<dbReference type="Pfam" id="PF00356">
    <property type="entry name" value="LacI"/>
    <property type="match status" value="1"/>
</dbReference>
<dbReference type="InterPro" id="IPR028082">
    <property type="entry name" value="Peripla_BP_I"/>
</dbReference>
<dbReference type="CDD" id="cd06288">
    <property type="entry name" value="PBP1_sucrose_transcription_regulator"/>
    <property type="match status" value="1"/>
</dbReference>
<evidence type="ECO:0000256" key="3">
    <source>
        <dbReference type="ARBA" id="ARBA00023125"/>
    </source>
</evidence>
<dbReference type="Gene3D" id="1.10.260.40">
    <property type="entry name" value="lambda repressor-like DNA-binding domains"/>
    <property type="match status" value="1"/>
</dbReference>
<reference evidence="6 7" key="2">
    <citation type="submission" date="2020-08" db="EMBL/GenBank/DDBJ databases">
        <authorList>
            <person name="Partida-Martinez L."/>
            <person name="Huntemann M."/>
            <person name="Clum A."/>
            <person name="Wang J."/>
            <person name="Palaniappan K."/>
            <person name="Ritter S."/>
            <person name="Chen I.-M."/>
            <person name="Stamatis D."/>
            <person name="Reddy T."/>
            <person name="O'Malley R."/>
            <person name="Daum C."/>
            <person name="Shapiro N."/>
            <person name="Ivanova N."/>
            <person name="Kyrpides N."/>
            <person name="Woyke T."/>
        </authorList>
    </citation>
    <scope>NUCLEOTIDE SEQUENCE [LARGE SCALE GENOMIC DNA]</scope>
    <source>
        <strain evidence="6 7">RAS26</strain>
    </source>
</reference>
<comment type="caution">
    <text evidence="6">The sequence shown here is derived from an EMBL/GenBank/DDBJ whole genome shotgun (WGS) entry which is preliminary data.</text>
</comment>
<protein>
    <submittedName>
        <fullName evidence="6">LacI family transcriptional regulator</fullName>
    </submittedName>
</protein>
<dbReference type="SMART" id="SM00354">
    <property type="entry name" value="HTH_LACI"/>
    <property type="match status" value="1"/>
</dbReference>
<dbReference type="Gene3D" id="3.40.50.2300">
    <property type="match status" value="2"/>
</dbReference>
<dbReference type="GO" id="GO:0003700">
    <property type="term" value="F:DNA-binding transcription factor activity"/>
    <property type="evidence" value="ECO:0007669"/>
    <property type="project" value="TreeGrafter"/>
</dbReference>
<dbReference type="CDD" id="cd01392">
    <property type="entry name" value="HTH_LacI"/>
    <property type="match status" value="1"/>
</dbReference>
<accession>A0A7W4UFG6</accession>
<dbReference type="PANTHER" id="PTHR30146:SF148">
    <property type="entry name" value="HTH-TYPE TRANSCRIPTIONAL REPRESSOR PURR-RELATED"/>
    <property type="match status" value="1"/>
</dbReference>
<dbReference type="PANTHER" id="PTHR30146">
    <property type="entry name" value="LACI-RELATED TRANSCRIPTIONAL REPRESSOR"/>
    <property type="match status" value="1"/>
</dbReference>
<evidence type="ECO:0000256" key="1">
    <source>
        <dbReference type="ARBA" id="ARBA00022491"/>
    </source>
</evidence>
<dbReference type="RefSeq" id="WP_183296081.1">
    <property type="nucleotide sequence ID" value="NZ_JACHVX010000003.1"/>
</dbReference>
<keyword evidence="4" id="KW-0804">Transcription</keyword>
<evidence type="ECO:0000256" key="2">
    <source>
        <dbReference type="ARBA" id="ARBA00023015"/>
    </source>
</evidence>